<protein>
    <submittedName>
        <fullName evidence="2">RNA-directed DNA polymerase from mobile element jockey</fullName>
    </submittedName>
</protein>
<accession>A0AAV4GPB5</accession>
<reference evidence="2 3" key="1">
    <citation type="journal article" date="2021" name="Elife">
        <title>Chloroplast acquisition without the gene transfer in kleptoplastic sea slugs, Plakobranchus ocellatus.</title>
        <authorList>
            <person name="Maeda T."/>
            <person name="Takahashi S."/>
            <person name="Yoshida T."/>
            <person name="Shimamura S."/>
            <person name="Takaki Y."/>
            <person name="Nagai Y."/>
            <person name="Toyoda A."/>
            <person name="Suzuki Y."/>
            <person name="Arimoto A."/>
            <person name="Ishii H."/>
            <person name="Satoh N."/>
            <person name="Nishiyama T."/>
            <person name="Hasebe M."/>
            <person name="Maruyama T."/>
            <person name="Minagawa J."/>
            <person name="Obokata J."/>
            <person name="Shigenobu S."/>
        </authorList>
    </citation>
    <scope>NUCLEOTIDE SEQUENCE [LARGE SCALE GENOMIC DNA]</scope>
</reference>
<dbReference type="Pfam" id="PF00078">
    <property type="entry name" value="RVT_1"/>
    <property type="match status" value="1"/>
</dbReference>
<name>A0AAV4GPB5_9GAST</name>
<dbReference type="PROSITE" id="PS50878">
    <property type="entry name" value="RT_POL"/>
    <property type="match status" value="1"/>
</dbReference>
<sequence>MKHGVPQGGILSPTLFSIFMNDCQTILPKGVYGAIYADDMAIWTTEEYIGTAQARLQLALEALRMWTEKWLMKINPEKTTYTTFTLSTKSQTVHLKIGEHQLREEPSPTYLGVTFDKRLTRKAQTDKCQEWGILRT</sequence>
<keyword evidence="2" id="KW-0695">RNA-directed DNA polymerase</keyword>
<keyword evidence="2" id="KW-0808">Transferase</keyword>
<proteinExistence type="predicted"/>
<dbReference type="InterPro" id="IPR000477">
    <property type="entry name" value="RT_dom"/>
</dbReference>
<organism evidence="2 3">
    <name type="scientific">Elysia marginata</name>
    <dbReference type="NCBI Taxonomy" id="1093978"/>
    <lineage>
        <taxon>Eukaryota</taxon>
        <taxon>Metazoa</taxon>
        <taxon>Spiralia</taxon>
        <taxon>Lophotrochozoa</taxon>
        <taxon>Mollusca</taxon>
        <taxon>Gastropoda</taxon>
        <taxon>Heterobranchia</taxon>
        <taxon>Euthyneura</taxon>
        <taxon>Panpulmonata</taxon>
        <taxon>Sacoglossa</taxon>
        <taxon>Placobranchoidea</taxon>
        <taxon>Plakobranchidae</taxon>
        <taxon>Elysia</taxon>
    </lineage>
</organism>
<dbReference type="PANTHER" id="PTHR36688">
    <property type="entry name" value="ENDO/EXONUCLEASE/PHOSPHATASE DOMAIN-CONTAINING PROTEIN"/>
    <property type="match status" value="1"/>
</dbReference>
<dbReference type="SUPFAM" id="SSF56672">
    <property type="entry name" value="DNA/RNA polymerases"/>
    <property type="match status" value="1"/>
</dbReference>
<keyword evidence="2" id="KW-0548">Nucleotidyltransferase</keyword>
<dbReference type="EMBL" id="BMAT01001486">
    <property type="protein sequence ID" value="GFR86745.1"/>
    <property type="molecule type" value="Genomic_DNA"/>
</dbReference>
<keyword evidence="3" id="KW-1185">Reference proteome</keyword>
<dbReference type="GO" id="GO:0003964">
    <property type="term" value="F:RNA-directed DNA polymerase activity"/>
    <property type="evidence" value="ECO:0007669"/>
    <property type="project" value="UniProtKB-KW"/>
</dbReference>
<dbReference type="PANTHER" id="PTHR36688:SF1">
    <property type="entry name" value="ENDONUCLEASE_EXONUCLEASE_PHOSPHATASE DOMAIN-CONTAINING PROTEIN"/>
    <property type="match status" value="1"/>
</dbReference>
<comment type="caution">
    <text evidence="2">The sequence shown here is derived from an EMBL/GenBank/DDBJ whole genome shotgun (WGS) entry which is preliminary data.</text>
</comment>
<evidence type="ECO:0000313" key="3">
    <source>
        <dbReference type="Proteomes" id="UP000762676"/>
    </source>
</evidence>
<dbReference type="Proteomes" id="UP000762676">
    <property type="component" value="Unassembled WGS sequence"/>
</dbReference>
<evidence type="ECO:0000313" key="2">
    <source>
        <dbReference type="EMBL" id="GFR86745.1"/>
    </source>
</evidence>
<evidence type="ECO:0000259" key="1">
    <source>
        <dbReference type="PROSITE" id="PS50878"/>
    </source>
</evidence>
<gene>
    <name evidence="2" type="ORF">ElyMa_000728700</name>
</gene>
<dbReference type="InterPro" id="IPR052560">
    <property type="entry name" value="RdDP_mobile_element"/>
</dbReference>
<dbReference type="AlphaFoldDB" id="A0AAV4GPB5"/>
<feature type="domain" description="Reverse transcriptase" evidence="1">
    <location>
        <begin position="1"/>
        <end position="115"/>
    </location>
</feature>
<dbReference type="InterPro" id="IPR043502">
    <property type="entry name" value="DNA/RNA_pol_sf"/>
</dbReference>